<accession>A0A1I8P6Q7</accession>
<evidence type="ECO:0000313" key="3">
    <source>
        <dbReference type="EnsemblMetazoa" id="SCAU005297-PA"/>
    </source>
</evidence>
<keyword evidence="2" id="KW-0732">Signal</keyword>
<proteinExistence type="predicted"/>
<dbReference type="VEuPathDB" id="VectorBase:SCAU005297"/>
<dbReference type="EnsemblMetazoa" id="SCAU005297-RA">
    <property type="protein sequence ID" value="SCAU005297-PA"/>
    <property type="gene ID" value="SCAU005297"/>
</dbReference>
<feature type="compositionally biased region" description="Basic residues" evidence="1">
    <location>
        <begin position="146"/>
        <end position="173"/>
    </location>
</feature>
<gene>
    <name evidence="3" type="primary">106084802</name>
</gene>
<evidence type="ECO:0000313" key="4">
    <source>
        <dbReference type="Proteomes" id="UP000095300"/>
    </source>
</evidence>
<feature type="region of interest" description="Disordered" evidence="1">
    <location>
        <begin position="139"/>
        <end position="184"/>
    </location>
</feature>
<evidence type="ECO:0000256" key="1">
    <source>
        <dbReference type="SAM" id="MobiDB-lite"/>
    </source>
</evidence>
<dbReference type="OrthoDB" id="8065428at2759"/>
<dbReference type="KEGG" id="scac:106084802"/>
<protein>
    <submittedName>
        <fullName evidence="3">Uncharacterized protein</fullName>
    </submittedName>
</protein>
<reference evidence="3" key="1">
    <citation type="submission" date="2020-05" db="UniProtKB">
        <authorList>
            <consortium name="EnsemblMetazoa"/>
        </authorList>
    </citation>
    <scope>IDENTIFICATION</scope>
    <source>
        <strain evidence="3">USDA</strain>
    </source>
</reference>
<evidence type="ECO:0000256" key="2">
    <source>
        <dbReference type="SAM" id="SignalP"/>
    </source>
</evidence>
<dbReference type="PROSITE" id="PS51257">
    <property type="entry name" value="PROKAR_LIPOPROTEIN"/>
    <property type="match status" value="1"/>
</dbReference>
<keyword evidence="4" id="KW-1185">Reference proteome</keyword>
<organism evidence="3 4">
    <name type="scientific">Stomoxys calcitrans</name>
    <name type="common">Stable fly</name>
    <name type="synonym">Conops calcitrans</name>
    <dbReference type="NCBI Taxonomy" id="35570"/>
    <lineage>
        <taxon>Eukaryota</taxon>
        <taxon>Metazoa</taxon>
        <taxon>Ecdysozoa</taxon>
        <taxon>Arthropoda</taxon>
        <taxon>Hexapoda</taxon>
        <taxon>Insecta</taxon>
        <taxon>Pterygota</taxon>
        <taxon>Neoptera</taxon>
        <taxon>Endopterygota</taxon>
        <taxon>Diptera</taxon>
        <taxon>Brachycera</taxon>
        <taxon>Muscomorpha</taxon>
        <taxon>Muscoidea</taxon>
        <taxon>Muscidae</taxon>
        <taxon>Stomoxys</taxon>
    </lineage>
</organism>
<dbReference type="AlphaFoldDB" id="A0A1I8P6Q7"/>
<feature type="chain" id="PRO_5009326147" evidence="2">
    <location>
        <begin position="24"/>
        <end position="184"/>
    </location>
</feature>
<name>A0A1I8P6Q7_STOCA</name>
<sequence length="184" mass="19435">MVSYKLVGILLAMVSCLLASGQTASTSKERLAGLYVKDSTNGNGELRFLASNAQINQLINQKQEVLEQLRPTTTGTGNVNPIIINTATATATATGTAGTAVTGTGGIVTTGGNNNLNTIITQGSPIAALLPQIIGQTLVRGGPSGNRRRVSNRRRGNRRPGNRQVLRGRRRNRPQVIVARPQRG</sequence>
<dbReference type="Proteomes" id="UP000095300">
    <property type="component" value="Unassembled WGS sequence"/>
</dbReference>
<feature type="signal peptide" evidence="2">
    <location>
        <begin position="1"/>
        <end position="23"/>
    </location>
</feature>